<feature type="transmembrane region" description="Helical" evidence="2">
    <location>
        <begin position="178"/>
        <end position="202"/>
    </location>
</feature>
<comment type="caution">
    <text evidence="3">The sequence shown here is derived from an EMBL/GenBank/DDBJ whole genome shotgun (WGS) entry which is preliminary data.</text>
</comment>
<gene>
    <name evidence="3" type="ORF">AAE3_LOCUS4696</name>
</gene>
<evidence type="ECO:0000256" key="2">
    <source>
        <dbReference type="SAM" id="Phobius"/>
    </source>
</evidence>
<dbReference type="EMBL" id="CACVBS010000036">
    <property type="protein sequence ID" value="CAA7262668.1"/>
    <property type="molecule type" value="Genomic_DNA"/>
</dbReference>
<evidence type="ECO:0000256" key="1">
    <source>
        <dbReference type="SAM" id="MobiDB-lite"/>
    </source>
</evidence>
<sequence length="316" mass="34215">MTAGRLQVRIVDDRDPDIILSASSSSQSSQDWNRNSSGSKNEFMYTTSFTQTGGATVTHSFVGSFIAVYGTVSGDPRTTKPKSRCSIDGGQHSVFEASESGYHIKFYESPVLPAGHHTLVIENMLEGGHLWLDYLVVISIDTNVPPPLDGPDSPSRSSHPSSPTSCGHGATTSSDPRVLGIVSGILGLIIFIGVVVTIAIVIRKRAKKRNHPTDQGMLKDWSSGRRFLSTEHDKMSFGDESRYGITNTANDTGTERRSSLDDLSILSASTTLRSNITIDENRLKQLLELDRVSTGPSMPIIRDHKSSPGNPSDGRV</sequence>
<feature type="region of interest" description="Disordered" evidence="1">
    <location>
        <begin position="294"/>
        <end position="316"/>
    </location>
</feature>
<reference evidence="3 4" key="1">
    <citation type="submission" date="2020-01" db="EMBL/GenBank/DDBJ databases">
        <authorList>
            <person name="Gupta K D."/>
        </authorList>
    </citation>
    <scope>NUCLEOTIDE SEQUENCE [LARGE SCALE GENOMIC DNA]</scope>
</reference>
<accession>A0A8S0WZF0</accession>
<dbReference type="Proteomes" id="UP000467700">
    <property type="component" value="Unassembled WGS sequence"/>
</dbReference>
<name>A0A8S0WZF0_CYCAE</name>
<organism evidence="3 4">
    <name type="scientific">Cyclocybe aegerita</name>
    <name type="common">Black poplar mushroom</name>
    <name type="synonym">Agrocybe aegerita</name>
    <dbReference type="NCBI Taxonomy" id="1973307"/>
    <lineage>
        <taxon>Eukaryota</taxon>
        <taxon>Fungi</taxon>
        <taxon>Dikarya</taxon>
        <taxon>Basidiomycota</taxon>
        <taxon>Agaricomycotina</taxon>
        <taxon>Agaricomycetes</taxon>
        <taxon>Agaricomycetidae</taxon>
        <taxon>Agaricales</taxon>
        <taxon>Agaricineae</taxon>
        <taxon>Bolbitiaceae</taxon>
        <taxon>Cyclocybe</taxon>
    </lineage>
</organism>
<dbReference type="AlphaFoldDB" id="A0A8S0WZF0"/>
<keyword evidence="4" id="KW-1185">Reference proteome</keyword>
<keyword evidence="2" id="KW-1133">Transmembrane helix</keyword>
<feature type="compositionally biased region" description="Low complexity" evidence="1">
    <location>
        <begin position="151"/>
        <end position="165"/>
    </location>
</feature>
<protein>
    <submittedName>
        <fullName evidence="3">Uncharacterized protein</fullName>
    </submittedName>
</protein>
<proteinExistence type="predicted"/>
<dbReference type="OrthoDB" id="3265734at2759"/>
<evidence type="ECO:0000313" key="4">
    <source>
        <dbReference type="Proteomes" id="UP000467700"/>
    </source>
</evidence>
<keyword evidence="2" id="KW-0812">Transmembrane</keyword>
<dbReference type="Gene3D" id="2.60.120.260">
    <property type="entry name" value="Galactose-binding domain-like"/>
    <property type="match status" value="1"/>
</dbReference>
<evidence type="ECO:0000313" key="3">
    <source>
        <dbReference type="EMBL" id="CAA7262668.1"/>
    </source>
</evidence>
<keyword evidence="2" id="KW-0472">Membrane</keyword>
<feature type="region of interest" description="Disordered" evidence="1">
    <location>
        <begin position="146"/>
        <end position="173"/>
    </location>
</feature>